<organism evidence="11 12">
    <name type="scientific">Frankia nepalensis</name>
    <dbReference type="NCBI Taxonomy" id="1836974"/>
    <lineage>
        <taxon>Bacteria</taxon>
        <taxon>Bacillati</taxon>
        <taxon>Actinomycetota</taxon>
        <taxon>Actinomycetes</taxon>
        <taxon>Frankiales</taxon>
        <taxon>Frankiaceae</taxon>
        <taxon>Frankia</taxon>
    </lineage>
</organism>
<dbReference type="NCBIfam" id="TIGR00977">
    <property type="entry name" value="citramal_synth"/>
    <property type="match status" value="1"/>
</dbReference>
<dbReference type="Pfam" id="PF00682">
    <property type="entry name" value="HMGL-like"/>
    <property type="match status" value="1"/>
</dbReference>
<evidence type="ECO:0000256" key="2">
    <source>
        <dbReference type="ARBA" id="ARBA00006154"/>
    </source>
</evidence>
<comment type="similarity">
    <text evidence="2 9">Belongs to the alpha-IPM synthase/homocitrate synthase family.</text>
</comment>
<dbReference type="PROSITE" id="PS00816">
    <property type="entry name" value="AIPM_HOMOCIT_SYNTH_2"/>
    <property type="match status" value="1"/>
</dbReference>
<dbReference type="Proteomes" id="UP000604475">
    <property type="component" value="Unassembled WGS sequence"/>
</dbReference>
<dbReference type="Gene3D" id="1.10.238.260">
    <property type="match status" value="1"/>
</dbReference>
<evidence type="ECO:0000313" key="12">
    <source>
        <dbReference type="Proteomes" id="UP000604475"/>
    </source>
</evidence>
<dbReference type="InterPro" id="IPR013785">
    <property type="entry name" value="Aldolase_TIM"/>
</dbReference>
<dbReference type="AlphaFoldDB" id="A0A937RCA3"/>
<dbReference type="GO" id="GO:0009097">
    <property type="term" value="P:isoleucine biosynthetic process"/>
    <property type="evidence" value="ECO:0007669"/>
    <property type="project" value="UniProtKB-UniRule"/>
</dbReference>
<dbReference type="SMART" id="SM00917">
    <property type="entry name" value="LeuA_dimer"/>
    <property type="match status" value="1"/>
</dbReference>
<evidence type="ECO:0000256" key="7">
    <source>
        <dbReference type="ARBA" id="ARBA00048263"/>
    </source>
</evidence>
<accession>A0A937RCA3</accession>
<feature type="domain" description="Pyruvate carboxyltransferase" evidence="10">
    <location>
        <begin position="9"/>
        <end position="272"/>
    </location>
</feature>
<dbReference type="GO" id="GO:0003852">
    <property type="term" value="F:2-isopropylmalate synthase activity"/>
    <property type="evidence" value="ECO:0007669"/>
    <property type="project" value="InterPro"/>
</dbReference>
<keyword evidence="12" id="KW-1185">Reference proteome</keyword>
<dbReference type="PROSITE" id="PS50991">
    <property type="entry name" value="PYR_CT"/>
    <property type="match status" value="1"/>
</dbReference>
<dbReference type="PROSITE" id="PS00815">
    <property type="entry name" value="AIPM_HOMOCIT_SYNTH_1"/>
    <property type="match status" value="1"/>
</dbReference>
<dbReference type="EC" id="2.3.3.21" evidence="8"/>
<gene>
    <name evidence="11" type="ORF">I7412_20360</name>
</gene>
<dbReference type="SUPFAM" id="SSF51569">
    <property type="entry name" value="Aldolase"/>
    <property type="match status" value="1"/>
</dbReference>
<evidence type="ECO:0000256" key="6">
    <source>
        <dbReference type="ARBA" id="ARBA00023304"/>
    </source>
</evidence>
<dbReference type="InterPro" id="IPR054691">
    <property type="entry name" value="LeuA/HCS_post-cat"/>
</dbReference>
<evidence type="ECO:0000256" key="5">
    <source>
        <dbReference type="ARBA" id="ARBA00022679"/>
    </source>
</evidence>
<dbReference type="InterPro" id="IPR000891">
    <property type="entry name" value="PYR_CT"/>
</dbReference>
<keyword evidence="3" id="KW-0028">Amino-acid biosynthesis</keyword>
<dbReference type="EMBL" id="JAEACQ010000230">
    <property type="protein sequence ID" value="MBL7629478.1"/>
    <property type="molecule type" value="Genomic_DNA"/>
</dbReference>
<dbReference type="Gene3D" id="3.30.160.270">
    <property type="match status" value="1"/>
</dbReference>
<name>A0A937RCA3_9ACTN</name>
<reference evidence="11" key="1">
    <citation type="submission" date="2020-12" db="EMBL/GenBank/DDBJ databases">
        <title>Genomic characterization of non-nitrogen-fixing Frankia strains.</title>
        <authorList>
            <person name="Carlos-Shanley C."/>
            <person name="Guerra T."/>
            <person name="Hahn D."/>
        </authorList>
    </citation>
    <scope>NUCLEOTIDE SEQUENCE</scope>
    <source>
        <strain evidence="11">CN6</strain>
    </source>
</reference>
<dbReference type="SUPFAM" id="SSF110921">
    <property type="entry name" value="2-isopropylmalate synthase LeuA, allosteric (dimerisation) domain"/>
    <property type="match status" value="1"/>
</dbReference>
<dbReference type="Pfam" id="PF22617">
    <property type="entry name" value="HCS_D2"/>
    <property type="match status" value="1"/>
</dbReference>
<comment type="catalytic activity">
    <reaction evidence="7">
        <text>pyruvate + acetyl-CoA + H2O = (3R)-citramalate + CoA + H(+)</text>
        <dbReference type="Rhea" id="RHEA:19045"/>
        <dbReference type="ChEBI" id="CHEBI:15361"/>
        <dbReference type="ChEBI" id="CHEBI:15377"/>
        <dbReference type="ChEBI" id="CHEBI:15378"/>
        <dbReference type="ChEBI" id="CHEBI:30934"/>
        <dbReference type="ChEBI" id="CHEBI:57287"/>
        <dbReference type="ChEBI" id="CHEBI:57288"/>
        <dbReference type="EC" id="2.3.3.21"/>
    </reaction>
</comment>
<dbReference type="GO" id="GO:0009098">
    <property type="term" value="P:L-leucine biosynthetic process"/>
    <property type="evidence" value="ECO:0007669"/>
    <property type="project" value="InterPro"/>
</dbReference>
<dbReference type="PANTHER" id="PTHR43538:SF1">
    <property type="entry name" value="(R)-CITRAMALATE SYNTHASE"/>
    <property type="match status" value="1"/>
</dbReference>
<dbReference type="InterPro" id="IPR036230">
    <property type="entry name" value="LeuA_allosteric_dom_sf"/>
</dbReference>
<evidence type="ECO:0000256" key="8">
    <source>
        <dbReference type="NCBIfam" id="TIGR00977"/>
    </source>
</evidence>
<comment type="pathway">
    <text evidence="1">Amino-acid biosynthesis; L-isoleucine biosynthesis; 2-oxobutanoate from pyruvate: step 1/3.</text>
</comment>
<evidence type="ECO:0000256" key="3">
    <source>
        <dbReference type="ARBA" id="ARBA00022605"/>
    </source>
</evidence>
<dbReference type="Pfam" id="PF08502">
    <property type="entry name" value="LeuA_dimer"/>
    <property type="match status" value="1"/>
</dbReference>
<evidence type="ECO:0000256" key="1">
    <source>
        <dbReference type="ARBA" id="ARBA00004743"/>
    </source>
</evidence>
<evidence type="ECO:0000313" key="11">
    <source>
        <dbReference type="EMBL" id="MBL7629478.1"/>
    </source>
</evidence>
<dbReference type="PANTHER" id="PTHR43538">
    <property type="entry name" value="ALPHA-IPM SYNTHASE/HOMOCITRATE SYNTHASE"/>
    <property type="match status" value="1"/>
</dbReference>
<dbReference type="InterPro" id="IPR013709">
    <property type="entry name" value="2-isopropylmalate_synth_dimer"/>
</dbReference>
<dbReference type="Gene3D" id="3.20.20.70">
    <property type="entry name" value="Aldolase class I"/>
    <property type="match status" value="1"/>
</dbReference>
<keyword evidence="5 9" id="KW-0808">Transferase</keyword>
<sequence>MLPFDPESLHIYDTTLRDGTQQEGLSLSVADKLAVARHLDDLGVGFIEGGWPGSNPKDAEFFRRAQTELHLRGAKLAAFGSTRRASKAAADDPQVAALRDAGTPVVCLVAKSDRRHVERALRTTLAENLAMITDTVVHLRAEGKRVFVDAEHFFDGHRADTAYALEVVRAAAEAGAEVVVLCDTNGGMLPTQIGDTVRAVLDATGARLGIHCHDDSGCAVANSLVAVQAGVTHVQGAANGYGERCGNANLFTVVAGLETKLATPVLPSGRLRELVRVSHAIDEITNSTPDSHRPYVGASAFAHKGGLHASAVKIDPDMYQHIDPALVGNDMRMLVSELAGRATIELKGRELGLDLSGEKEALGRIVELVKEREANGFSYEAAEASFELLLRDEVYGPERFFTLDSWRVIVEQRSDGEVVSEATVKLTTRGERHVSTAEGNGPVNALDKALREALGKAYPGLGDVDLTDFKVRILDGREGSGAVTRVLVETSDGQSRWDTIGVDENIITASWQALQDAVTYGLRRQGEQPDPEAS</sequence>
<dbReference type="RefSeq" id="WP_203006851.1">
    <property type="nucleotide sequence ID" value="NZ_JADWYU010000031.1"/>
</dbReference>
<dbReference type="GO" id="GO:0043714">
    <property type="term" value="F:(R)-citramalate synthase activity"/>
    <property type="evidence" value="ECO:0007669"/>
    <property type="project" value="UniProtKB-UniRule"/>
</dbReference>
<keyword evidence="6" id="KW-0100">Branched-chain amino acid biosynthesis</keyword>
<comment type="caution">
    <text evidence="11">The sequence shown here is derived from an EMBL/GenBank/DDBJ whole genome shotgun (WGS) entry which is preliminary data.</text>
</comment>
<evidence type="ECO:0000259" key="10">
    <source>
        <dbReference type="PROSITE" id="PS50991"/>
    </source>
</evidence>
<dbReference type="InterPro" id="IPR005675">
    <property type="entry name" value="Citramal_synthase"/>
</dbReference>
<evidence type="ECO:0000256" key="4">
    <source>
        <dbReference type="ARBA" id="ARBA00022624"/>
    </source>
</evidence>
<dbReference type="InterPro" id="IPR002034">
    <property type="entry name" value="AIPM/Hcit_synth_CS"/>
</dbReference>
<proteinExistence type="inferred from homology"/>
<evidence type="ECO:0000256" key="9">
    <source>
        <dbReference type="RuleBase" id="RU003523"/>
    </source>
</evidence>
<keyword evidence="4" id="KW-0412">Isoleucine biosynthesis</keyword>
<protein>
    <recommendedName>
        <fullName evidence="8">Citramalate synthase</fullName>
        <ecNumber evidence="8">2.3.3.21</ecNumber>
    </recommendedName>
</protein>
<dbReference type="CDD" id="cd07941">
    <property type="entry name" value="DRE_TIM_LeuA3"/>
    <property type="match status" value="1"/>
</dbReference>